<name>A0A1I7GBG7_9FLAO</name>
<dbReference type="Proteomes" id="UP000199138">
    <property type="component" value="Unassembled WGS sequence"/>
</dbReference>
<dbReference type="RefSeq" id="WP_093024536.1">
    <property type="nucleotide sequence ID" value="NZ_FPBK01000004.1"/>
</dbReference>
<protein>
    <recommendedName>
        <fullName evidence="3">Lipoprotein</fullName>
    </recommendedName>
</protein>
<dbReference type="OrthoDB" id="1418530at2"/>
<dbReference type="STRING" id="1224947.SAMN05216480_10466"/>
<evidence type="ECO:0000313" key="1">
    <source>
        <dbReference type="EMBL" id="SFU45783.1"/>
    </source>
</evidence>
<dbReference type="PROSITE" id="PS51257">
    <property type="entry name" value="PROKAR_LIPOPROTEIN"/>
    <property type="match status" value="1"/>
</dbReference>
<dbReference type="EMBL" id="FPBK01000004">
    <property type="protein sequence ID" value="SFU45783.1"/>
    <property type="molecule type" value="Genomic_DNA"/>
</dbReference>
<dbReference type="AlphaFoldDB" id="A0A1I7GBG7"/>
<evidence type="ECO:0000313" key="2">
    <source>
        <dbReference type="Proteomes" id="UP000199138"/>
    </source>
</evidence>
<evidence type="ECO:0008006" key="3">
    <source>
        <dbReference type="Google" id="ProtNLM"/>
    </source>
</evidence>
<accession>A0A1I7GBG7</accession>
<keyword evidence="2" id="KW-1185">Reference proteome</keyword>
<reference evidence="1 2" key="1">
    <citation type="submission" date="2016-10" db="EMBL/GenBank/DDBJ databases">
        <authorList>
            <person name="de Groot N.N."/>
        </authorList>
    </citation>
    <scope>NUCLEOTIDE SEQUENCE [LARGE SCALE GENOMIC DNA]</scope>
    <source>
        <strain evidence="1 2">CGMCC 1.12333</strain>
    </source>
</reference>
<sequence length="207" mass="23656">MKSIYTITMVGLLGACQSHTKPNPIQPTETVQQVDTTTKPTIPITPAKHASHELELPRIGSFELSQMKKESVHTYGAGDCRGNITKYSLPAKALAIDSMSCGEYGYAYTYYLLNEQDSIQAVYSKESEMMYNPEVASYNYIREEQLIDFKGTIAMSMIRTDTIADYHLREERIAKEFTDAPVTDKQTVYNQWMLKYLKTWEMEQSNE</sequence>
<organism evidence="1 2">
    <name type="scientific">Pustulibacterium marinum</name>
    <dbReference type="NCBI Taxonomy" id="1224947"/>
    <lineage>
        <taxon>Bacteria</taxon>
        <taxon>Pseudomonadati</taxon>
        <taxon>Bacteroidota</taxon>
        <taxon>Flavobacteriia</taxon>
        <taxon>Flavobacteriales</taxon>
        <taxon>Flavobacteriaceae</taxon>
        <taxon>Pustulibacterium</taxon>
    </lineage>
</organism>
<gene>
    <name evidence="1" type="ORF">SAMN05216480_10466</name>
</gene>
<proteinExistence type="predicted"/>